<protein>
    <submittedName>
        <fullName evidence="2">Uncharacterized protein</fullName>
    </submittedName>
</protein>
<evidence type="ECO:0000313" key="3">
    <source>
        <dbReference type="Proteomes" id="UP000001075"/>
    </source>
</evidence>
<dbReference type="EMBL" id="JH001455">
    <property type="protein sequence ID" value="EGW02977.1"/>
    <property type="molecule type" value="Genomic_DNA"/>
</dbReference>
<accession>G3I7T4</accession>
<dbReference type="InParanoid" id="G3I7T4"/>
<evidence type="ECO:0000313" key="2">
    <source>
        <dbReference type="EMBL" id="EGW02977.1"/>
    </source>
</evidence>
<organism evidence="2 3">
    <name type="scientific">Cricetulus griseus</name>
    <name type="common">Chinese hamster</name>
    <name type="synonym">Cricetulus barabensis griseus</name>
    <dbReference type="NCBI Taxonomy" id="10029"/>
    <lineage>
        <taxon>Eukaryota</taxon>
        <taxon>Metazoa</taxon>
        <taxon>Chordata</taxon>
        <taxon>Craniata</taxon>
        <taxon>Vertebrata</taxon>
        <taxon>Euteleostomi</taxon>
        <taxon>Mammalia</taxon>
        <taxon>Eutheria</taxon>
        <taxon>Euarchontoglires</taxon>
        <taxon>Glires</taxon>
        <taxon>Rodentia</taxon>
        <taxon>Myomorpha</taxon>
        <taxon>Muroidea</taxon>
        <taxon>Cricetidae</taxon>
        <taxon>Cricetinae</taxon>
        <taxon>Cricetulus</taxon>
    </lineage>
</organism>
<dbReference type="Proteomes" id="UP000001075">
    <property type="component" value="Unassembled WGS sequence"/>
</dbReference>
<feature type="region of interest" description="Disordered" evidence="1">
    <location>
        <begin position="1"/>
        <end position="20"/>
    </location>
</feature>
<dbReference type="AlphaFoldDB" id="G3I7T4"/>
<proteinExistence type="predicted"/>
<evidence type="ECO:0000256" key="1">
    <source>
        <dbReference type="SAM" id="MobiDB-lite"/>
    </source>
</evidence>
<sequence length="51" mass="5808">MYHARRTPPVDSEKNVTTSKKKHRIGITITLWLKLLIVDLGCSSVCHICPF</sequence>
<name>G3I7T4_CRIGR</name>
<gene>
    <name evidence="2" type="ORF">I79_019582</name>
</gene>
<reference evidence="3" key="1">
    <citation type="journal article" date="2011" name="Nat. Biotechnol.">
        <title>The genomic sequence of the Chinese hamster ovary (CHO)-K1 cell line.</title>
        <authorList>
            <person name="Xu X."/>
            <person name="Nagarajan H."/>
            <person name="Lewis N.E."/>
            <person name="Pan S."/>
            <person name="Cai Z."/>
            <person name="Liu X."/>
            <person name="Chen W."/>
            <person name="Xie M."/>
            <person name="Wang W."/>
            <person name="Hammond S."/>
            <person name="Andersen M.R."/>
            <person name="Neff N."/>
            <person name="Passarelli B."/>
            <person name="Koh W."/>
            <person name="Fan H.C."/>
            <person name="Wang J."/>
            <person name="Gui Y."/>
            <person name="Lee K.H."/>
            <person name="Betenbaugh M.J."/>
            <person name="Quake S.R."/>
            <person name="Famili I."/>
            <person name="Palsson B.O."/>
            <person name="Wang J."/>
        </authorList>
    </citation>
    <scope>NUCLEOTIDE SEQUENCE [LARGE SCALE GENOMIC DNA]</scope>
    <source>
        <strain evidence="3">CHO K1 cell line</strain>
    </source>
</reference>